<dbReference type="Proteomes" id="UP001056120">
    <property type="component" value="Linkage Group LG13"/>
</dbReference>
<sequence length="334" mass="37312">MPLNSNINRPTNNPISFNQNPHGLITGSNHQRASRFIRVYKDGRYQKLAGTDTVPAGVDPSSGVQSKDVIISPLSVRLYIPKPNVKKLPLLIYYHGGGFIIETTASPVYHNFLNLVAAESNVVIVSVNYRTAPDHPVPVCMNDSWEAIKWVVQHVNGNGPESWLNEHADFENVFLTGDSAGANIAHHMAIRVGSENQGRIVKLQGIILLHPYFWGKERVGSESEGHPLKAFVDDLWKFAHPETSGVDDPLINPDMDSKVSDLGCSRVLVFVAEEDILKDREWYYKDILGKNGWRGDIEVVEDKGENHVYFLNNLSAENACTMRIRICTFINNQA</sequence>
<dbReference type="EMBL" id="CM042030">
    <property type="protein sequence ID" value="KAI3786304.1"/>
    <property type="molecule type" value="Genomic_DNA"/>
</dbReference>
<reference evidence="2" key="1">
    <citation type="journal article" date="2022" name="Mol. Ecol. Resour.">
        <title>The genomes of chicory, endive, great burdock and yacon provide insights into Asteraceae palaeo-polyploidization history and plant inulin production.</title>
        <authorList>
            <person name="Fan W."/>
            <person name="Wang S."/>
            <person name="Wang H."/>
            <person name="Wang A."/>
            <person name="Jiang F."/>
            <person name="Liu H."/>
            <person name="Zhao H."/>
            <person name="Xu D."/>
            <person name="Zhang Y."/>
        </authorList>
    </citation>
    <scope>NUCLEOTIDE SEQUENCE [LARGE SCALE GENOMIC DNA]</scope>
    <source>
        <strain evidence="2">cv. Yunnan</strain>
    </source>
</reference>
<organism evidence="1 2">
    <name type="scientific">Smallanthus sonchifolius</name>
    <dbReference type="NCBI Taxonomy" id="185202"/>
    <lineage>
        <taxon>Eukaryota</taxon>
        <taxon>Viridiplantae</taxon>
        <taxon>Streptophyta</taxon>
        <taxon>Embryophyta</taxon>
        <taxon>Tracheophyta</taxon>
        <taxon>Spermatophyta</taxon>
        <taxon>Magnoliopsida</taxon>
        <taxon>eudicotyledons</taxon>
        <taxon>Gunneridae</taxon>
        <taxon>Pentapetalae</taxon>
        <taxon>asterids</taxon>
        <taxon>campanulids</taxon>
        <taxon>Asterales</taxon>
        <taxon>Asteraceae</taxon>
        <taxon>Asteroideae</taxon>
        <taxon>Heliantheae alliance</taxon>
        <taxon>Millerieae</taxon>
        <taxon>Smallanthus</taxon>
    </lineage>
</organism>
<reference evidence="1 2" key="2">
    <citation type="journal article" date="2022" name="Mol. Ecol. Resour.">
        <title>The genomes of chicory, endive, great burdock and yacon provide insights into Asteraceae paleo-polyploidization history and plant inulin production.</title>
        <authorList>
            <person name="Fan W."/>
            <person name="Wang S."/>
            <person name="Wang H."/>
            <person name="Wang A."/>
            <person name="Jiang F."/>
            <person name="Liu H."/>
            <person name="Zhao H."/>
            <person name="Xu D."/>
            <person name="Zhang Y."/>
        </authorList>
    </citation>
    <scope>NUCLEOTIDE SEQUENCE [LARGE SCALE GENOMIC DNA]</scope>
    <source>
        <strain evidence="2">cv. Yunnan</strain>
        <tissue evidence="1">Leaves</tissue>
    </source>
</reference>
<keyword evidence="2" id="KW-1185">Reference proteome</keyword>
<name>A0ACB9GS81_9ASTR</name>
<evidence type="ECO:0000313" key="1">
    <source>
        <dbReference type="EMBL" id="KAI3786304.1"/>
    </source>
</evidence>
<comment type="caution">
    <text evidence="1">The sequence shown here is derived from an EMBL/GenBank/DDBJ whole genome shotgun (WGS) entry which is preliminary data.</text>
</comment>
<proteinExistence type="predicted"/>
<accession>A0ACB9GS81</accession>
<gene>
    <name evidence="1" type="ORF">L1987_39894</name>
</gene>
<evidence type="ECO:0000313" key="2">
    <source>
        <dbReference type="Proteomes" id="UP001056120"/>
    </source>
</evidence>
<protein>
    <submittedName>
        <fullName evidence="1">Uncharacterized protein</fullName>
    </submittedName>
</protein>